<organism evidence="7 8">
    <name type="scientific">Bicyclus anynana</name>
    <name type="common">Squinting bush brown butterfly</name>
    <dbReference type="NCBI Taxonomy" id="110368"/>
    <lineage>
        <taxon>Eukaryota</taxon>
        <taxon>Metazoa</taxon>
        <taxon>Ecdysozoa</taxon>
        <taxon>Arthropoda</taxon>
        <taxon>Hexapoda</taxon>
        <taxon>Insecta</taxon>
        <taxon>Pterygota</taxon>
        <taxon>Neoptera</taxon>
        <taxon>Endopterygota</taxon>
        <taxon>Lepidoptera</taxon>
        <taxon>Glossata</taxon>
        <taxon>Ditrysia</taxon>
        <taxon>Papilionoidea</taxon>
        <taxon>Nymphalidae</taxon>
        <taxon>Satyrinae</taxon>
        <taxon>Satyrini</taxon>
        <taxon>Mycalesina</taxon>
        <taxon>Bicyclus</taxon>
    </lineage>
</organism>
<dbReference type="GO" id="GO:0032182">
    <property type="term" value="F:ubiquitin-like protein binding"/>
    <property type="evidence" value="ECO:0007669"/>
    <property type="project" value="TreeGrafter"/>
</dbReference>
<evidence type="ECO:0000256" key="3">
    <source>
        <dbReference type="ARBA" id="ARBA00023242"/>
    </source>
</evidence>
<evidence type="ECO:0000256" key="5">
    <source>
        <dbReference type="RuleBase" id="RU410713"/>
    </source>
</evidence>
<protein>
    <recommendedName>
        <fullName evidence="5">Defective in cullin neddylation protein</fullName>
    </recommendedName>
</protein>
<dbReference type="KEGG" id="bany:112058091"/>
<dbReference type="GO" id="GO:0097602">
    <property type="term" value="F:cullin family protein binding"/>
    <property type="evidence" value="ECO:0007669"/>
    <property type="project" value="UniProtKB-ARBA"/>
</dbReference>
<keyword evidence="3" id="KW-0539">Nucleus</keyword>
<name>A0A6J1P9N4_BICAN</name>
<dbReference type="GO" id="GO:0045116">
    <property type="term" value="P:protein neddylation"/>
    <property type="evidence" value="ECO:0007669"/>
    <property type="project" value="TreeGrafter"/>
</dbReference>
<dbReference type="GO" id="GO:0005634">
    <property type="term" value="C:nucleus"/>
    <property type="evidence" value="ECO:0007669"/>
    <property type="project" value="UniProtKB-SubCell"/>
</dbReference>
<dbReference type="GeneID" id="112058091"/>
<dbReference type="FunFam" id="1.10.238.200:FF:000001">
    <property type="entry name" value="DCN1-like protein"/>
    <property type="match status" value="1"/>
</dbReference>
<dbReference type="InterPro" id="IPR042460">
    <property type="entry name" value="DCN1-like_PONY"/>
</dbReference>
<dbReference type="GO" id="GO:2000436">
    <property type="term" value="P:positive regulation of protein neddylation"/>
    <property type="evidence" value="ECO:0007669"/>
    <property type="project" value="UniProtKB-ARBA"/>
</dbReference>
<evidence type="ECO:0000256" key="4">
    <source>
        <dbReference type="ARBA" id="ARBA00059219"/>
    </source>
</evidence>
<dbReference type="Gene3D" id="1.10.238.10">
    <property type="entry name" value="EF-hand"/>
    <property type="match status" value="1"/>
</dbReference>
<comment type="function">
    <text evidence="4">Promotes neddylation of cullin components of SCF-type E3 ubiquitin ligase complexes and thus regulates SCF-type complex activity. Function promotes cell proliferation.</text>
</comment>
<dbReference type="OrthoDB" id="286637at2759"/>
<dbReference type="Proteomes" id="UP001652582">
    <property type="component" value="Chromosome 4"/>
</dbReference>
<dbReference type="InterPro" id="IPR005176">
    <property type="entry name" value="PONY_dom"/>
</dbReference>
<dbReference type="Pfam" id="PF14555">
    <property type="entry name" value="UBA_4"/>
    <property type="match status" value="1"/>
</dbReference>
<dbReference type="GO" id="GO:0031624">
    <property type="term" value="F:ubiquitin conjugating enzyme binding"/>
    <property type="evidence" value="ECO:0007669"/>
    <property type="project" value="TreeGrafter"/>
</dbReference>
<proteinExistence type="predicted"/>
<dbReference type="CTD" id="39685"/>
<feature type="domain" description="DCUN1" evidence="6">
    <location>
        <begin position="60"/>
        <end position="248"/>
    </location>
</feature>
<evidence type="ECO:0000259" key="6">
    <source>
        <dbReference type="PROSITE" id="PS51229"/>
    </source>
</evidence>
<dbReference type="Gene3D" id="1.10.238.200">
    <property type="entry name" value="Cullin, PONY binding domain"/>
    <property type="match status" value="1"/>
</dbReference>
<dbReference type="AlphaFoldDB" id="A0A6J1P9N4"/>
<dbReference type="FunFam" id="1.10.8.10:FF:000021">
    <property type="entry name" value="DCN1-like protein"/>
    <property type="match status" value="1"/>
</dbReference>
<gene>
    <name evidence="8" type="primary">LOC112058091</name>
</gene>
<comment type="function">
    <text evidence="5">Neddylation of cullins play an essential role in the regulation of SCF-type complexes activity.</text>
</comment>
<keyword evidence="2" id="KW-0833">Ubl conjugation pathway</keyword>
<dbReference type="PANTHER" id="PTHR12281">
    <property type="entry name" value="RP42 RELATED"/>
    <property type="match status" value="1"/>
</dbReference>
<dbReference type="Pfam" id="PF03556">
    <property type="entry name" value="Cullin_binding"/>
    <property type="match status" value="1"/>
</dbReference>
<accession>A0A6J1P9N4</accession>
<comment type="subcellular location">
    <subcellularLocation>
        <location evidence="1">Nucleus</location>
    </subcellularLocation>
</comment>
<sequence>MNKLKSSQRDKVKKFVAFTQTTETTAIYCLAQNDWKLDLASDNYFQNPEAYYKDSVKTSVDRKKLEQLFNKYRDQQENDKITVDGVMKFLEDLNLSPESILVLIIAWKCKAAVQCEFTKEEFMTGLFELGADSIDKLKTKLPMLEMEIKDPNKFKDFYHFTFNYAKNPGQKGLDLDMAIAYWNIVLRGRFKFLDAWCKFLVDNHKRSIPKDTWNLLLDFATQIDDGMSNYDAEGAWPVLIDDFVEWCQKQELTADSLKSLEPASG</sequence>
<dbReference type="RefSeq" id="XP_023954545.1">
    <property type="nucleotide sequence ID" value="XM_024098777.2"/>
</dbReference>
<dbReference type="GO" id="GO:0005737">
    <property type="term" value="C:cytoplasm"/>
    <property type="evidence" value="ECO:0007669"/>
    <property type="project" value="UniProtKB-ARBA"/>
</dbReference>
<dbReference type="PROSITE" id="PS51229">
    <property type="entry name" value="DCUN1"/>
    <property type="match status" value="1"/>
</dbReference>
<evidence type="ECO:0000256" key="1">
    <source>
        <dbReference type="ARBA" id="ARBA00004123"/>
    </source>
</evidence>
<evidence type="ECO:0000313" key="8">
    <source>
        <dbReference type="RefSeq" id="XP_023954545.1"/>
    </source>
</evidence>
<evidence type="ECO:0000313" key="7">
    <source>
        <dbReference type="Proteomes" id="UP001652582"/>
    </source>
</evidence>
<evidence type="ECO:0000256" key="2">
    <source>
        <dbReference type="ARBA" id="ARBA00022786"/>
    </source>
</evidence>
<dbReference type="InterPro" id="IPR009060">
    <property type="entry name" value="UBA-like_sf"/>
</dbReference>
<reference evidence="8" key="1">
    <citation type="submission" date="2025-08" db="UniProtKB">
        <authorList>
            <consortium name="RefSeq"/>
        </authorList>
    </citation>
    <scope>IDENTIFICATION</scope>
</reference>
<dbReference type="PANTHER" id="PTHR12281:SF32">
    <property type="entry name" value="DCN1-LIKE PROTEIN"/>
    <property type="match status" value="1"/>
</dbReference>
<dbReference type="SUPFAM" id="SSF46934">
    <property type="entry name" value="UBA-like"/>
    <property type="match status" value="1"/>
</dbReference>
<keyword evidence="7" id="KW-1185">Reference proteome</keyword>
<dbReference type="FunFam" id="1.10.238.10:FF:000030">
    <property type="entry name" value="DCN1-like protein"/>
    <property type="match status" value="1"/>
</dbReference>
<dbReference type="InterPro" id="IPR014764">
    <property type="entry name" value="DCN-prot"/>
</dbReference>
<dbReference type="Gene3D" id="1.10.8.10">
    <property type="entry name" value="DNA helicase RuvA subunit, C-terminal domain"/>
    <property type="match status" value="1"/>
</dbReference>
<dbReference type="GO" id="GO:0000151">
    <property type="term" value="C:ubiquitin ligase complex"/>
    <property type="evidence" value="ECO:0007669"/>
    <property type="project" value="TreeGrafter"/>
</dbReference>